<dbReference type="AlphaFoldDB" id="A0A1I3Z4Q7"/>
<dbReference type="Proteomes" id="UP000198861">
    <property type="component" value="Unassembled WGS sequence"/>
</dbReference>
<proteinExistence type="predicted"/>
<gene>
    <name evidence="1" type="ORF">SAMN04244571_00155</name>
    <name evidence="2" type="ORF">SAMN04244574_00424</name>
</gene>
<dbReference type="EMBL" id="FOSX01000003">
    <property type="protein sequence ID" value="SFK38621.1"/>
    <property type="molecule type" value="Genomic_DNA"/>
</dbReference>
<evidence type="ECO:0000313" key="3">
    <source>
        <dbReference type="Proteomes" id="UP000198861"/>
    </source>
</evidence>
<evidence type="ECO:0000313" key="1">
    <source>
        <dbReference type="EMBL" id="SFA72990.1"/>
    </source>
</evidence>
<dbReference type="Proteomes" id="UP000199579">
    <property type="component" value="Unassembled WGS sequence"/>
</dbReference>
<protein>
    <submittedName>
        <fullName evidence="2">Uncharacterized protein</fullName>
    </submittedName>
</protein>
<keyword evidence="3" id="KW-1185">Reference proteome</keyword>
<dbReference type="RefSeq" id="WP_091012881.1">
    <property type="nucleotide sequence ID" value="NZ_FOKJ01000002.1"/>
</dbReference>
<reference evidence="1 3" key="1">
    <citation type="submission" date="2016-10" db="EMBL/GenBank/DDBJ databases">
        <authorList>
            <person name="Varghese N."/>
            <person name="Submissions S."/>
        </authorList>
    </citation>
    <scope>NUCLEOTIDE SEQUENCE [LARGE SCALE GENOMIC DNA]</scope>
    <source>
        <strain evidence="1 3">DSM 282</strain>
    </source>
</reference>
<organism evidence="2 4">
    <name type="scientific">Azotobacter beijerinckii</name>
    <dbReference type="NCBI Taxonomy" id="170623"/>
    <lineage>
        <taxon>Bacteria</taxon>
        <taxon>Pseudomonadati</taxon>
        <taxon>Pseudomonadota</taxon>
        <taxon>Gammaproteobacteria</taxon>
        <taxon>Pseudomonadales</taxon>
        <taxon>Pseudomonadaceae</taxon>
        <taxon>Azotobacter</taxon>
    </lineage>
</organism>
<accession>A0A1I3Z4Q7</accession>
<name>A0A1I3Z4Q7_9GAMM</name>
<reference evidence="2 4" key="2">
    <citation type="submission" date="2016-10" db="EMBL/GenBank/DDBJ databases">
        <authorList>
            <person name="de Groot N.N."/>
        </authorList>
    </citation>
    <scope>NUCLEOTIDE SEQUENCE [LARGE SCALE GENOMIC DNA]</scope>
    <source>
        <strain evidence="2 4">DSM 381</strain>
    </source>
</reference>
<dbReference type="EMBL" id="FOKJ01000002">
    <property type="protein sequence ID" value="SFA72990.1"/>
    <property type="molecule type" value="Genomic_DNA"/>
</dbReference>
<evidence type="ECO:0000313" key="4">
    <source>
        <dbReference type="Proteomes" id="UP000199579"/>
    </source>
</evidence>
<sequence length="358" mass="37751">MFGDDLSAAIMASLGDGKADCLDAAAVGITWSTADLPGIERGGTFVVGSRRYLVEEIVSDDGQILHGGPMTNPLSEGRQALVQRLSTIAVANGYRTDAGANVKTGWFNEVLPHGQVGFPLIVVQKAKDQDPVSGPRALKVAAGYYVIGAVDVGLDDYEDALDDLELDLLRCLRLEQGRPLPWAPAGIQNITLDEFLVENLALHSSPVAIASGTVSAEELPSGLVAGDEVQLDQRFVSSLVLTDGNASPVTLVEGTHHEIVSLAGGIVKIISPASLTQPFEAAYSYAAANSLAIFANSTPPERWIFFDGINTVTGDKVILDRFRVQFDPVSDFGLINDDWGGLQLTSTSRTATSAATAG</sequence>
<evidence type="ECO:0000313" key="2">
    <source>
        <dbReference type="EMBL" id="SFK38621.1"/>
    </source>
</evidence>